<name>A0AC35GL44_9BILA</name>
<reference evidence="2" key="1">
    <citation type="submission" date="2022-11" db="UniProtKB">
        <authorList>
            <consortium name="WormBaseParasite"/>
        </authorList>
    </citation>
    <scope>IDENTIFICATION</scope>
</reference>
<organism evidence="1 2">
    <name type="scientific">Panagrolaimus sp. PS1159</name>
    <dbReference type="NCBI Taxonomy" id="55785"/>
    <lineage>
        <taxon>Eukaryota</taxon>
        <taxon>Metazoa</taxon>
        <taxon>Ecdysozoa</taxon>
        <taxon>Nematoda</taxon>
        <taxon>Chromadorea</taxon>
        <taxon>Rhabditida</taxon>
        <taxon>Tylenchina</taxon>
        <taxon>Panagrolaimomorpha</taxon>
        <taxon>Panagrolaimoidea</taxon>
        <taxon>Panagrolaimidae</taxon>
        <taxon>Panagrolaimus</taxon>
    </lineage>
</organism>
<proteinExistence type="predicted"/>
<accession>A0AC35GL44</accession>
<dbReference type="WBParaSite" id="PS1159_v2.g6198.t1">
    <property type="protein sequence ID" value="PS1159_v2.g6198.t1"/>
    <property type="gene ID" value="PS1159_v2.g6198"/>
</dbReference>
<protein>
    <submittedName>
        <fullName evidence="2">Alpha-1,2-Mannosidase</fullName>
    </submittedName>
</protein>
<sequence length="296" mass="33194">MASKIHTFSGFIFITFVLILTGYEATASKDTGNFSSPTKTNFLLKDERIRLRDKAHDMFMDKAHDMFMFAFNNYMKHAFPHDELMPIACAPRIRGITPSRGDVDDALGNFSVTLIDALDTLVVIGELDVFEDSVKKVIETVRFDSDLVVSVFETNIRVIGGLISAHVLAKQLQQKDDGSSRFQWYNDELLKMTVDLADRLLPAFNTTSGLPHPRVNLKRGMQKHLKDQVDTCTACSGTMILEMAALSRLTGNKIYEETAKKAMDFLWAQRNLGSDLVGTVLNVENGNWVITLVLHI</sequence>
<dbReference type="Proteomes" id="UP000887580">
    <property type="component" value="Unplaced"/>
</dbReference>
<evidence type="ECO:0000313" key="2">
    <source>
        <dbReference type="WBParaSite" id="PS1159_v2.g6198.t1"/>
    </source>
</evidence>
<evidence type="ECO:0000313" key="1">
    <source>
        <dbReference type="Proteomes" id="UP000887580"/>
    </source>
</evidence>